<dbReference type="RefSeq" id="XP_002185001.1">
    <property type="nucleotide sequence ID" value="XM_002184965.1"/>
</dbReference>
<evidence type="ECO:0000313" key="3">
    <source>
        <dbReference type="Proteomes" id="UP000000759"/>
    </source>
</evidence>
<sequence>MRMRTVQSLPVALCSRSAIPFFSALMSALHGTMATTQPSLEDRLLPLAAGWQRLFLLRHGETDWNAQGKIQGGGFDIALNSNGQAQAVATAQLLRKFSFAVVASSPLQRASATADLLYQALSQSTRPAELTNPSPQMCRVVDPGLGEMCFGELEGLVIRGPHPCSASVTKTTTS</sequence>
<dbReference type="KEGG" id="pti:PHATRDRAFT_41063"/>
<dbReference type="GeneID" id="7198949"/>
<dbReference type="SUPFAM" id="SSF53254">
    <property type="entry name" value="Phosphoglycerate mutase-like"/>
    <property type="match status" value="1"/>
</dbReference>
<gene>
    <name evidence="2" type="ORF">PHATRDRAFT_41063</name>
</gene>
<dbReference type="AlphaFoldDB" id="B7GD69"/>
<dbReference type="EMBL" id="CM000629">
    <property type="protein sequence ID" value="EEC43448.1"/>
    <property type="molecule type" value="Genomic_DNA"/>
</dbReference>
<reference evidence="2 3" key="1">
    <citation type="journal article" date="2008" name="Nature">
        <title>The Phaeodactylum genome reveals the evolutionary history of diatom genomes.</title>
        <authorList>
            <person name="Bowler C."/>
            <person name="Allen A.E."/>
            <person name="Badger J.H."/>
            <person name="Grimwood J."/>
            <person name="Jabbari K."/>
            <person name="Kuo A."/>
            <person name="Maheswari U."/>
            <person name="Martens C."/>
            <person name="Maumus F."/>
            <person name="Otillar R.P."/>
            <person name="Rayko E."/>
            <person name="Salamov A."/>
            <person name="Vandepoele K."/>
            <person name="Beszteri B."/>
            <person name="Gruber A."/>
            <person name="Heijde M."/>
            <person name="Katinka M."/>
            <person name="Mock T."/>
            <person name="Valentin K."/>
            <person name="Verret F."/>
            <person name="Berges J.A."/>
            <person name="Brownlee C."/>
            <person name="Cadoret J.P."/>
            <person name="Chiovitti A."/>
            <person name="Choi C.J."/>
            <person name="Coesel S."/>
            <person name="De Martino A."/>
            <person name="Detter J.C."/>
            <person name="Durkin C."/>
            <person name="Falciatore A."/>
            <person name="Fournet J."/>
            <person name="Haruta M."/>
            <person name="Huysman M.J."/>
            <person name="Jenkins B.D."/>
            <person name="Jiroutova K."/>
            <person name="Jorgensen R.E."/>
            <person name="Joubert Y."/>
            <person name="Kaplan A."/>
            <person name="Kroger N."/>
            <person name="Kroth P.G."/>
            <person name="La Roche J."/>
            <person name="Lindquist E."/>
            <person name="Lommer M."/>
            <person name="Martin-Jezequel V."/>
            <person name="Lopez P.J."/>
            <person name="Lucas S."/>
            <person name="Mangogna M."/>
            <person name="McGinnis K."/>
            <person name="Medlin L.K."/>
            <person name="Montsant A."/>
            <person name="Oudot-Le Secq M.P."/>
            <person name="Napoli C."/>
            <person name="Obornik M."/>
            <person name="Parker M.S."/>
            <person name="Petit J.L."/>
            <person name="Porcel B.M."/>
            <person name="Poulsen N."/>
            <person name="Robison M."/>
            <person name="Rychlewski L."/>
            <person name="Rynearson T.A."/>
            <person name="Schmutz J."/>
            <person name="Shapiro H."/>
            <person name="Siaut M."/>
            <person name="Stanley M."/>
            <person name="Sussman M.R."/>
            <person name="Taylor A.R."/>
            <person name="Vardi A."/>
            <person name="von Dassow P."/>
            <person name="Vyverman W."/>
            <person name="Willis A."/>
            <person name="Wyrwicz L.S."/>
            <person name="Rokhsar D.S."/>
            <person name="Weissenbach J."/>
            <person name="Armbrust E.V."/>
            <person name="Green B.R."/>
            <person name="Van de Peer Y."/>
            <person name="Grigoriev I.V."/>
        </authorList>
    </citation>
    <scope>NUCLEOTIDE SEQUENCE [LARGE SCALE GENOMIC DNA]</scope>
    <source>
        <strain evidence="2 3">CCAP 1055/1</strain>
    </source>
</reference>
<dbReference type="CDD" id="cd07067">
    <property type="entry name" value="HP_PGM_like"/>
    <property type="match status" value="1"/>
</dbReference>
<evidence type="ECO:0000256" key="1">
    <source>
        <dbReference type="PIRSR" id="PIRSR613078-2"/>
    </source>
</evidence>
<dbReference type="PANTHER" id="PTHR48100">
    <property type="entry name" value="BROAD-SPECIFICITY PHOSPHATASE YOR283W-RELATED"/>
    <property type="match status" value="1"/>
</dbReference>
<dbReference type="PROSITE" id="PS00175">
    <property type="entry name" value="PG_MUTASE"/>
    <property type="match status" value="1"/>
</dbReference>
<dbReference type="InterPro" id="IPR001345">
    <property type="entry name" value="PG/BPGM_mutase_AS"/>
</dbReference>
<proteinExistence type="predicted"/>
<dbReference type="GO" id="GO:0016791">
    <property type="term" value="F:phosphatase activity"/>
    <property type="evidence" value="ECO:0007669"/>
    <property type="project" value="TreeGrafter"/>
</dbReference>
<dbReference type="InParanoid" id="B7GD69"/>
<protein>
    <recommendedName>
        <fullName evidence="4">Phosphoglycerate mutase</fullName>
    </recommendedName>
</protein>
<evidence type="ECO:0008006" key="4">
    <source>
        <dbReference type="Google" id="ProtNLM"/>
    </source>
</evidence>
<evidence type="ECO:0000313" key="2">
    <source>
        <dbReference type="EMBL" id="EEC43448.1"/>
    </source>
</evidence>
<feature type="binding site" evidence="1">
    <location>
        <position position="109"/>
    </location>
    <ligand>
        <name>substrate</name>
    </ligand>
</feature>
<dbReference type="PaxDb" id="2850-Phatr41063"/>
<dbReference type="HOGENOM" id="CLU_033323_9_3_1"/>
<dbReference type="STRING" id="556484.B7GD69"/>
<accession>B7GD69</accession>
<dbReference type="OrthoDB" id="48066at2759"/>
<reference evidence="3" key="2">
    <citation type="submission" date="2008-08" db="EMBL/GenBank/DDBJ databases">
        <authorList>
            <consortium name="Diatom Consortium"/>
            <person name="Grigoriev I."/>
            <person name="Grimwood J."/>
            <person name="Kuo A."/>
            <person name="Otillar R.P."/>
            <person name="Salamov A."/>
            <person name="Detter J.C."/>
            <person name="Lindquist E."/>
            <person name="Shapiro H."/>
            <person name="Lucas S."/>
            <person name="Glavina del Rio T."/>
            <person name="Pitluck S."/>
            <person name="Rokhsar D."/>
            <person name="Bowler C."/>
        </authorList>
    </citation>
    <scope>GENOME REANNOTATION</scope>
    <source>
        <strain evidence="3">CCAP 1055/1</strain>
    </source>
</reference>
<dbReference type="SMART" id="SM00855">
    <property type="entry name" value="PGAM"/>
    <property type="match status" value="1"/>
</dbReference>
<dbReference type="Pfam" id="PF00300">
    <property type="entry name" value="His_Phos_1"/>
    <property type="match status" value="1"/>
</dbReference>
<dbReference type="InterPro" id="IPR050275">
    <property type="entry name" value="PGM_Phosphatase"/>
</dbReference>
<dbReference type="Proteomes" id="UP000000759">
    <property type="component" value="Chromosome 27"/>
</dbReference>
<organism evidence="2 3">
    <name type="scientific">Phaeodactylum tricornutum (strain CCAP 1055/1)</name>
    <dbReference type="NCBI Taxonomy" id="556484"/>
    <lineage>
        <taxon>Eukaryota</taxon>
        <taxon>Sar</taxon>
        <taxon>Stramenopiles</taxon>
        <taxon>Ochrophyta</taxon>
        <taxon>Bacillariophyta</taxon>
        <taxon>Bacillariophyceae</taxon>
        <taxon>Bacillariophycidae</taxon>
        <taxon>Naviculales</taxon>
        <taxon>Phaeodactylaceae</taxon>
        <taxon>Phaeodactylum</taxon>
    </lineage>
</organism>
<keyword evidence="3" id="KW-1185">Reference proteome</keyword>
<dbReference type="InterPro" id="IPR013078">
    <property type="entry name" value="His_Pase_superF_clade-1"/>
</dbReference>
<name>B7GD69_PHATC</name>
<dbReference type="Gene3D" id="3.40.50.1240">
    <property type="entry name" value="Phosphoglycerate mutase-like"/>
    <property type="match status" value="1"/>
</dbReference>
<feature type="binding site" evidence="1">
    <location>
        <begin position="58"/>
        <end position="65"/>
    </location>
    <ligand>
        <name>substrate</name>
    </ligand>
</feature>
<dbReference type="eggNOG" id="KOG0235">
    <property type="taxonomic scope" value="Eukaryota"/>
</dbReference>
<dbReference type="InterPro" id="IPR029033">
    <property type="entry name" value="His_PPase_superfam"/>
</dbReference>